<feature type="repeat" description="TPR" evidence="1">
    <location>
        <begin position="333"/>
        <end position="366"/>
    </location>
</feature>
<dbReference type="Pfam" id="PF00515">
    <property type="entry name" value="TPR_1"/>
    <property type="match status" value="1"/>
</dbReference>
<feature type="domain" description="Integrase zinc-binding" evidence="3">
    <location>
        <begin position="71"/>
        <end position="124"/>
    </location>
</feature>
<keyword evidence="5" id="KW-1185">Reference proteome</keyword>
<evidence type="ECO:0000259" key="3">
    <source>
        <dbReference type="Pfam" id="PF17921"/>
    </source>
</evidence>
<dbReference type="SUPFAM" id="SSF48452">
    <property type="entry name" value="TPR-like"/>
    <property type="match status" value="1"/>
</dbReference>
<dbReference type="InterPro" id="IPR011990">
    <property type="entry name" value="TPR-like_helical_dom_sf"/>
</dbReference>
<dbReference type="Pfam" id="PF17921">
    <property type="entry name" value="Integrase_H2C2"/>
    <property type="match status" value="1"/>
</dbReference>
<dbReference type="Gene3D" id="1.25.40.10">
    <property type="entry name" value="Tetratricopeptide repeat domain"/>
    <property type="match status" value="1"/>
</dbReference>
<protein>
    <recommendedName>
        <fullName evidence="3">Integrase zinc-binding domain-containing protein</fullName>
    </recommendedName>
</protein>
<gene>
    <name evidence="4" type="ORF">E3N88_10589</name>
</gene>
<dbReference type="PANTHER" id="PTHR45835:SF101">
    <property type="entry name" value="NUCLEOTIDYLTRANSFERASE, RIBONUCLEASE H"/>
    <property type="match status" value="1"/>
</dbReference>
<name>A0A5N6PC03_9ASTR</name>
<keyword evidence="1" id="KW-0802">TPR repeat</keyword>
<accession>A0A5N6PC03</accession>
<proteinExistence type="predicted"/>
<keyword evidence="2" id="KW-0812">Transmembrane</keyword>
<evidence type="ECO:0000313" key="4">
    <source>
        <dbReference type="EMBL" id="KAD6119318.1"/>
    </source>
</evidence>
<keyword evidence="2" id="KW-0472">Membrane</keyword>
<reference evidence="4 5" key="1">
    <citation type="submission" date="2019-05" db="EMBL/GenBank/DDBJ databases">
        <title>Mikania micrantha, genome provides insights into the molecular mechanism of rapid growth.</title>
        <authorList>
            <person name="Liu B."/>
        </authorList>
    </citation>
    <scope>NUCLEOTIDE SEQUENCE [LARGE SCALE GENOMIC DNA]</scope>
    <source>
        <strain evidence="4">NLD-2019</strain>
        <tissue evidence="4">Leaf</tissue>
    </source>
</reference>
<feature type="transmembrane region" description="Helical" evidence="2">
    <location>
        <begin position="215"/>
        <end position="234"/>
    </location>
</feature>
<dbReference type="SMART" id="SM00028">
    <property type="entry name" value="TPR"/>
    <property type="match status" value="2"/>
</dbReference>
<dbReference type="OrthoDB" id="10006023at2759"/>
<sequence>MDWLSDNQAEVVCQNKMIRIPLPDEAQQQALQATNYPAEELRGLDKQLETKTDGVLYFKSRIWVPLFGNSRTIILDEAHKSRYSIPSGADKMYKDLRDFHWWLGMKKHIAEYVDQCLTCLKVKAEHQRPSGLLKQPEIPMWKWDHISMDFITKLPRTTQLPREKDVSDPKNNLIIMTVFTSGSMTLGKPAAAAAIENVKMNPVYEVGELFELGIQLSYLLLLLGLLGVGTFFVIRQVLVRRELDLSAKELQEQVRSGDASSMELFELGAVMLRRKFYPAATKYLLQAIEKWDGDDQDLAQVYNALGVSYVRDGKTDKGISQLETAVKIQPGYVTAWNNLGDAYEKKKEYKSALKAFEEALLFDPNNSIARPRRDALKEKVQLYKGVPLKSKQK</sequence>
<comment type="caution">
    <text evidence="4">The sequence shown here is derived from an EMBL/GenBank/DDBJ whole genome shotgun (WGS) entry which is preliminary data.</text>
</comment>
<dbReference type="Gene3D" id="1.10.340.70">
    <property type="match status" value="1"/>
</dbReference>
<keyword evidence="2" id="KW-1133">Transmembrane helix</keyword>
<dbReference type="AlphaFoldDB" id="A0A5N6PC03"/>
<dbReference type="Pfam" id="PF13181">
    <property type="entry name" value="TPR_8"/>
    <property type="match status" value="1"/>
</dbReference>
<dbReference type="InterPro" id="IPR041588">
    <property type="entry name" value="Integrase_H2C2"/>
</dbReference>
<evidence type="ECO:0000313" key="5">
    <source>
        <dbReference type="Proteomes" id="UP000326396"/>
    </source>
</evidence>
<organism evidence="4 5">
    <name type="scientific">Mikania micrantha</name>
    <name type="common">bitter vine</name>
    <dbReference type="NCBI Taxonomy" id="192012"/>
    <lineage>
        <taxon>Eukaryota</taxon>
        <taxon>Viridiplantae</taxon>
        <taxon>Streptophyta</taxon>
        <taxon>Embryophyta</taxon>
        <taxon>Tracheophyta</taxon>
        <taxon>Spermatophyta</taxon>
        <taxon>Magnoliopsida</taxon>
        <taxon>eudicotyledons</taxon>
        <taxon>Gunneridae</taxon>
        <taxon>Pentapetalae</taxon>
        <taxon>asterids</taxon>
        <taxon>campanulids</taxon>
        <taxon>Asterales</taxon>
        <taxon>Asteraceae</taxon>
        <taxon>Asteroideae</taxon>
        <taxon>Heliantheae alliance</taxon>
        <taxon>Eupatorieae</taxon>
        <taxon>Mikania</taxon>
    </lineage>
</organism>
<dbReference type="PROSITE" id="PS50005">
    <property type="entry name" value="TPR"/>
    <property type="match status" value="2"/>
</dbReference>
<evidence type="ECO:0000256" key="1">
    <source>
        <dbReference type="PROSITE-ProRule" id="PRU00339"/>
    </source>
</evidence>
<dbReference type="PANTHER" id="PTHR45835">
    <property type="entry name" value="YALI0A06105P"/>
    <property type="match status" value="1"/>
</dbReference>
<evidence type="ECO:0000256" key="2">
    <source>
        <dbReference type="SAM" id="Phobius"/>
    </source>
</evidence>
<dbReference type="Proteomes" id="UP000326396">
    <property type="component" value="Linkage Group LG13"/>
</dbReference>
<dbReference type="PROSITE" id="PS50293">
    <property type="entry name" value="TPR_REGION"/>
    <property type="match status" value="1"/>
</dbReference>
<dbReference type="InterPro" id="IPR019734">
    <property type="entry name" value="TPR_rpt"/>
</dbReference>
<dbReference type="EMBL" id="SZYD01000005">
    <property type="protein sequence ID" value="KAD6119318.1"/>
    <property type="molecule type" value="Genomic_DNA"/>
</dbReference>
<feature type="repeat" description="TPR" evidence="1">
    <location>
        <begin position="299"/>
        <end position="332"/>
    </location>
</feature>